<name>A0A3P8YV37_ESOLU</name>
<dbReference type="Gene3D" id="1.20.1070.10">
    <property type="entry name" value="Rhodopsin 7-helix transmembrane proteins"/>
    <property type="match status" value="1"/>
</dbReference>
<reference evidence="8" key="1">
    <citation type="journal article" date="2014" name="PLoS ONE">
        <title>The genome and linkage map of the northern pike (Esox lucius): conserved synteny revealed between the salmonid sister group and the Neoteleostei.</title>
        <authorList>
            <person name="Rondeau E.B."/>
            <person name="Minkley D.R."/>
            <person name="Leong J.S."/>
            <person name="Messmer A.M."/>
            <person name="Jantzen J.R."/>
            <person name="von Schalburg K.R."/>
            <person name="Lemon C."/>
            <person name="Bird N.H."/>
            <person name="Koop B.F."/>
        </authorList>
    </citation>
    <scope>NUCLEOTIDE SEQUENCE</scope>
</reference>
<keyword evidence="2 5" id="KW-0812">Transmembrane</keyword>
<dbReference type="GO" id="GO:0007166">
    <property type="term" value="P:cell surface receptor signaling pathway"/>
    <property type="evidence" value="ECO:0007669"/>
    <property type="project" value="InterPro"/>
</dbReference>
<dbReference type="Ensembl" id="ENSELUT00000041264.3">
    <property type="protein sequence ID" value="ENSELUP00000020008.2"/>
    <property type="gene ID" value="ENSELUG00000019267.3"/>
</dbReference>
<dbReference type="GO" id="GO:0004930">
    <property type="term" value="F:G protein-coupled receptor activity"/>
    <property type="evidence" value="ECO:0007669"/>
    <property type="project" value="InterPro"/>
</dbReference>
<dbReference type="AlphaFoldDB" id="A0A3P8YV37"/>
<sequence>RAVLIVITTFFIHFFYLALFFWMLITGLLLLYRTFMFFSQMSKSSMLAIGYTVGYVAPFIIAVITVAATAPGSAYIREGGPCWLNWYQSKALLGFVIPALIIVAINFVILIVVLYKMLRRGVGDIIHPDEINTLVIITYCLAILTPIFGLTWGLGVGIMVDPTNKGIHIVFALFNSLQVNTFIYLCLIRPLYFRHFSWWFLTSSCT</sequence>
<feature type="transmembrane region" description="Helical" evidence="5">
    <location>
        <begin position="166"/>
        <end position="187"/>
    </location>
</feature>
<reference evidence="7" key="4">
    <citation type="submission" date="2025-09" db="UniProtKB">
        <authorList>
            <consortium name="Ensembl"/>
        </authorList>
    </citation>
    <scope>IDENTIFICATION</scope>
</reference>
<dbReference type="InterPro" id="IPR000832">
    <property type="entry name" value="GPCR_2_secretin-like"/>
</dbReference>
<evidence type="ECO:0000256" key="2">
    <source>
        <dbReference type="ARBA" id="ARBA00022692"/>
    </source>
</evidence>
<evidence type="ECO:0000259" key="6">
    <source>
        <dbReference type="PROSITE" id="PS50261"/>
    </source>
</evidence>
<keyword evidence="3 5" id="KW-1133">Transmembrane helix</keyword>
<feature type="transmembrane region" description="Helical" evidence="5">
    <location>
        <begin position="6"/>
        <end position="32"/>
    </location>
</feature>
<dbReference type="GeneTree" id="ENSGT00940000154603"/>
<dbReference type="OMA" id="HYIQISI"/>
<evidence type="ECO:0000256" key="5">
    <source>
        <dbReference type="SAM" id="Phobius"/>
    </source>
</evidence>
<evidence type="ECO:0000256" key="4">
    <source>
        <dbReference type="ARBA" id="ARBA00023136"/>
    </source>
</evidence>
<evidence type="ECO:0000256" key="3">
    <source>
        <dbReference type="ARBA" id="ARBA00022989"/>
    </source>
</evidence>
<dbReference type="InterPro" id="IPR051587">
    <property type="entry name" value="Adhesion_GPCR"/>
</dbReference>
<organism evidence="7 8">
    <name type="scientific">Esox lucius</name>
    <name type="common">Northern pike</name>
    <dbReference type="NCBI Taxonomy" id="8010"/>
    <lineage>
        <taxon>Eukaryota</taxon>
        <taxon>Metazoa</taxon>
        <taxon>Chordata</taxon>
        <taxon>Craniata</taxon>
        <taxon>Vertebrata</taxon>
        <taxon>Euteleostomi</taxon>
        <taxon>Actinopterygii</taxon>
        <taxon>Neopterygii</taxon>
        <taxon>Teleostei</taxon>
        <taxon>Protacanthopterygii</taxon>
        <taxon>Esociformes</taxon>
        <taxon>Esocidae</taxon>
        <taxon>Esox</taxon>
    </lineage>
</organism>
<dbReference type="Bgee" id="ENSELUG00000019267">
    <property type="expression patterns" value="Expressed in pharyngeal gill and 3 other cell types or tissues"/>
</dbReference>
<dbReference type="PRINTS" id="PR00249">
    <property type="entry name" value="GPCRSECRETIN"/>
</dbReference>
<evidence type="ECO:0000256" key="1">
    <source>
        <dbReference type="ARBA" id="ARBA00004141"/>
    </source>
</evidence>
<reference evidence="7" key="3">
    <citation type="submission" date="2025-08" db="UniProtKB">
        <authorList>
            <consortium name="Ensembl"/>
        </authorList>
    </citation>
    <scope>IDENTIFICATION</scope>
</reference>
<feature type="transmembrane region" description="Helical" evidence="5">
    <location>
        <begin position="91"/>
        <end position="115"/>
    </location>
</feature>
<feature type="transmembrane region" description="Helical" evidence="5">
    <location>
        <begin position="136"/>
        <end position="160"/>
    </location>
</feature>
<dbReference type="InterPro" id="IPR017981">
    <property type="entry name" value="GPCR_2-like_7TM"/>
</dbReference>
<keyword evidence="4 5" id="KW-0472">Membrane</keyword>
<dbReference type="PROSITE" id="PS50261">
    <property type="entry name" value="G_PROTEIN_RECEP_F2_4"/>
    <property type="match status" value="1"/>
</dbReference>
<dbReference type="InParanoid" id="A0A3P8YV37"/>
<dbReference type="GO" id="GO:0007189">
    <property type="term" value="P:adenylate cyclase-activating G protein-coupled receptor signaling pathway"/>
    <property type="evidence" value="ECO:0007669"/>
    <property type="project" value="TreeGrafter"/>
</dbReference>
<evidence type="ECO:0000313" key="8">
    <source>
        <dbReference type="Proteomes" id="UP000265140"/>
    </source>
</evidence>
<feature type="transmembrane region" description="Helical" evidence="5">
    <location>
        <begin position="44"/>
        <end position="71"/>
    </location>
</feature>
<protein>
    <recommendedName>
        <fullName evidence="6">G-protein coupled receptors family 2 profile 2 domain-containing protein</fullName>
    </recommendedName>
</protein>
<comment type="subcellular location">
    <subcellularLocation>
        <location evidence="1">Membrane</location>
        <topology evidence="1">Multi-pass membrane protein</topology>
    </subcellularLocation>
</comment>
<keyword evidence="8" id="KW-1185">Reference proteome</keyword>
<dbReference type="Proteomes" id="UP000265140">
    <property type="component" value="Chromosome 5"/>
</dbReference>
<proteinExistence type="predicted"/>
<dbReference type="GO" id="GO:0016020">
    <property type="term" value="C:membrane"/>
    <property type="evidence" value="ECO:0007669"/>
    <property type="project" value="UniProtKB-SubCell"/>
</dbReference>
<dbReference type="Pfam" id="PF00002">
    <property type="entry name" value="7tm_2"/>
    <property type="match status" value="1"/>
</dbReference>
<reference evidence="7" key="2">
    <citation type="submission" date="2020-02" db="EMBL/GenBank/DDBJ databases">
        <title>Esox lucius (northern pike) genome, fEsoLuc1, primary haplotype.</title>
        <authorList>
            <person name="Myers G."/>
            <person name="Karagic N."/>
            <person name="Meyer A."/>
            <person name="Pippel M."/>
            <person name="Reichard M."/>
            <person name="Winkler S."/>
            <person name="Tracey A."/>
            <person name="Sims Y."/>
            <person name="Howe K."/>
            <person name="Rhie A."/>
            <person name="Formenti G."/>
            <person name="Durbin R."/>
            <person name="Fedrigo O."/>
            <person name="Jarvis E.D."/>
        </authorList>
    </citation>
    <scope>NUCLEOTIDE SEQUENCE [LARGE SCALE GENOMIC DNA]</scope>
</reference>
<dbReference type="PANTHER" id="PTHR45813">
    <property type="entry name" value="IG-LIKE DOMAIN-CONTAINING PROTEIN"/>
    <property type="match status" value="1"/>
</dbReference>
<feature type="domain" description="G-protein coupled receptors family 2 profile 2" evidence="6">
    <location>
        <begin position="1"/>
        <end position="152"/>
    </location>
</feature>
<dbReference type="PANTHER" id="PTHR45813:SF4">
    <property type="entry name" value="ADHESION G PROTEIN-COUPLED RECEPTOR F5"/>
    <property type="match status" value="1"/>
</dbReference>
<evidence type="ECO:0000313" key="7">
    <source>
        <dbReference type="Ensembl" id="ENSELUP00000020008.2"/>
    </source>
</evidence>
<accession>A0A3P8YV37</accession>